<dbReference type="EMBL" id="QUMQ01000001">
    <property type="protein sequence ID" value="REG02271.1"/>
    <property type="molecule type" value="Genomic_DNA"/>
</dbReference>
<gene>
    <name evidence="1" type="ORF">DFJ67_8363</name>
</gene>
<keyword evidence="2" id="KW-1185">Reference proteome</keyword>
<evidence type="ECO:0000313" key="1">
    <source>
        <dbReference type="EMBL" id="REG02271.1"/>
    </source>
</evidence>
<accession>A0A3E0A6W3</accession>
<reference evidence="1 2" key="1">
    <citation type="submission" date="2018-08" db="EMBL/GenBank/DDBJ databases">
        <title>Sequencing the genomes of 1000 actinobacteria strains.</title>
        <authorList>
            <person name="Klenk H.-P."/>
        </authorList>
    </citation>
    <scope>NUCLEOTIDE SEQUENCE [LARGE SCALE GENOMIC DNA]</scope>
    <source>
        <strain evidence="1 2">DSM 44099</strain>
    </source>
</reference>
<protein>
    <submittedName>
        <fullName evidence="1">Uncharacterized protein</fullName>
    </submittedName>
</protein>
<evidence type="ECO:0000313" key="2">
    <source>
        <dbReference type="Proteomes" id="UP000256913"/>
    </source>
</evidence>
<sequence length="178" mass="18852">MGLRISRLTVIAVAALLAVGGCGKAFGGRVVYQGDYPSYQSLAELTEKATLIIEATVSGPRVDKLYASRDDGTEPNDDTGIVITVWSASVKAVHKGSSKPGDVVAVKQTGGQLDGVVYEEAGGVPLREGTTYLLFLETYPDAAASLLNPTQAQYEVAQDGTYRPVSEDNLITINRDDL</sequence>
<proteinExistence type="predicted"/>
<dbReference type="Proteomes" id="UP000256913">
    <property type="component" value="Unassembled WGS sequence"/>
</dbReference>
<dbReference type="PROSITE" id="PS51257">
    <property type="entry name" value="PROKAR_LIPOPROTEIN"/>
    <property type="match status" value="1"/>
</dbReference>
<comment type="caution">
    <text evidence="1">The sequence shown here is derived from an EMBL/GenBank/DDBJ whole genome shotgun (WGS) entry which is preliminary data.</text>
</comment>
<name>A0A3E0A6W3_9ACTN</name>
<dbReference type="AlphaFoldDB" id="A0A3E0A6W3"/>
<organism evidence="1 2">
    <name type="scientific">Asanoa ferruginea</name>
    <dbReference type="NCBI Taxonomy" id="53367"/>
    <lineage>
        <taxon>Bacteria</taxon>
        <taxon>Bacillati</taxon>
        <taxon>Actinomycetota</taxon>
        <taxon>Actinomycetes</taxon>
        <taxon>Micromonosporales</taxon>
        <taxon>Micromonosporaceae</taxon>
        <taxon>Asanoa</taxon>
    </lineage>
</organism>
<dbReference type="RefSeq" id="WP_116075128.1">
    <property type="nucleotide sequence ID" value="NZ_BONB01000005.1"/>
</dbReference>
<dbReference type="OrthoDB" id="3525736at2"/>